<sequence>LTAFSFSFFRRARLILSRLLAANISISRRVRGIRSRMMQHVIMIIVVTSMAPAARSIHIRNSKRPKKRMCMS</sequence>
<reference evidence="2" key="1">
    <citation type="submission" date="2023-10" db="EMBL/GenBank/DDBJ databases">
        <title>Genome assembly of Pristionchus species.</title>
        <authorList>
            <person name="Yoshida K."/>
            <person name="Sommer R.J."/>
        </authorList>
    </citation>
    <scope>NUCLEOTIDE SEQUENCE</scope>
    <source>
        <strain evidence="2">RS0144</strain>
    </source>
</reference>
<evidence type="ECO:0000256" key="1">
    <source>
        <dbReference type="SAM" id="Phobius"/>
    </source>
</evidence>
<keyword evidence="1" id="KW-0812">Transmembrane</keyword>
<name>A0AAV5UGP4_9BILA</name>
<keyword evidence="3" id="KW-1185">Reference proteome</keyword>
<dbReference type="EMBL" id="BTSX01000006">
    <property type="protein sequence ID" value="GMT05205.1"/>
    <property type="molecule type" value="Genomic_DNA"/>
</dbReference>
<keyword evidence="1" id="KW-1133">Transmembrane helix</keyword>
<comment type="caution">
    <text evidence="2">The sequence shown here is derived from an EMBL/GenBank/DDBJ whole genome shotgun (WGS) entry which is preliminary data.</text>
</comment>
<gene>
    <name evidence="2" type="ORF">PENTCL1PPCAC_27379</name>
</gene>
<evidence type="ECO:0000313" key="2">
    <source>
        <dbReference type="EMBL" id="GMT05205.1"/>
    </source>
</evidence>
<keyword evidence="1" id="KW-0472">Membrane</keyword>
<evidence type="ECO:0000313" key="3">
    <source>
        <dbReference type="Proteomes" id="UP001432027"/>
    </source>
</evidence>
<feature type="non-terminal residue" evidence="2">
    <location>
        <position position="1"/>
    </location>
</feature>
<organism evidence="2 3">
    <name type="scientific">Pristionchus entomophagus</name>
    <dbReference type="NCBI Taxonomy" id="358040"/>
    <lineage>
        <taxon>Eukaryota</taxon>
        <taxon>Metazoa</taxon>
        <taxon>Ecdysozoa</taxon>
        <taxon>Nematoda</taxon>
        <taxon>Chromadorea</taxon>
        <taxon>Rhabditida</taxon>
        <taxon>Rhabditina</taxon>
        <taxon>Diplogasteromorpha</taxon>
        <taxon>Diplogasteroidea</taxon>
        <taxon>Neodiplogasteridae</taxon>
        <taxon>Pristionchus</taxon>
    </lineage>
</organism>
<protein>
    <submittedName>
        <fullName evidence="2">Uncharacterized protein</fullName>
    </submittedName>
</protein>
<feature type="transmembrane region" description="Helical" evidence="1">
    <location>
        <begin position="37"/>
        <end position="58"/>
    </location>
</feature>
<dbReference type="AlphaFoldDB" id="A0AAV5UGP4"/>
<proteinExistence type="predicted"/>
<accession>A0AAV5UGP4</accession>
<dbReference type="Proteomes" id="UP001432027">
    <property type="component" value="Unassembled WGS sequence"/>
</dbReference>